<feature type="region of interest" description="Disordered" evidence="1">
    <location>
        <begin position="1"/>
        <end position="20"/>
    </location>
</feature>
<organism evidence="2">
    <name type="scientific">Anguilla anguilla</name>
    <name type="common">European freshwater eel</name>
    <name type="synonym">Muraena anguilla</name>
    <dbReference type="NCBI Taxonomy" id="7936"/>
    <lineage>
        <taxon>Eukaryota</taxon>
        <taxon>Metazoa</taxon>
        <taxon>Chordata</taxon>
        <taxon>Craniata</taxon>
        <taxon>Vertebrata</taxon>
        <taxon>Euteleostomi</taxon>
        <taxon>Actinopterygii</taxon>
        <taxon>Neopterygii</taxon>
        <taxon>Teleostei</taxon>
        <taxon>Anguilliformes</taxon>
        <taxon>Anguillidae</taxon>
        <taxon>Anguilla</taxon>
    </lineage>
</organism>
<dbReference type="AlphaFoldDB" id="A0A0E9RI82"/>
<sequence length="20" mass="1989">MTGSLPHGSPFCSPQTDGGI</sequence>
<protein>
    <submittedName>
        <fullName evidence="2">Uncharacterized protein</fullName>
    </submittedName>
</protein>
<reference evidence="2" key="1">
    <citation type="submission" date="2014-11" db="EMBL/GenBank/DDBJ databases">
        <authorList>
            <person name="Amaro Gonzalez C."/>
        </authorList>
    </citation>
    <scope>NUCLEOTIDE SEQUENCE</scope>
</reference>
<accession>A0A0E9RI82</accession>
<reference evidence="2" key="2">
    <citation type="journal article" date="2015" name="Fish Shellfish Immunol.">
        <title>Early steps in the European eel (Anguilla anguilla)-Vibrio vulnificus interaction in the gills: Role of the RtxA13 toxin.</title>
        <authorList>
            <person name="Callol A."/>
            <person name="Pajuelo D."/>
            <person name="Ebbesson L."/>
            <person name="Teles M."/>
            <person name="MacKenzie S."/>
            <person name="Amaro C."/>
        </authorList>
    </citation>
    <scope>NUCLEOTIDE SEQUENCE</scope>
</reference>
<evidence type="ECO:0000256" key="1">
    <source>
        <dbReference type="SAM" id="MobiDB-lite"/>
    </source>
</evidence>
<evidence type="ECO:0000313" key="2">
    <source>
        <dbReference type="EMBL" id="JAH28185.1"/>
    </source>
</evidence>
<name>A0A0E9RI82_ANGAN</name>
<dbReference type="EMBL" id="GBXM01080392">
    <property type="protein sequence ID" value="JAH28185.1"/>
    <property type="molecule type" value="Transcribed_RNA"/>
</dbReference>
<proteinExistence type="predicted"/>